<evidence type="ECO:0000256" key="5">
    <source>
        <dbReference type="SAM" id="SignalP"/>
    </source>
</evidence>
<evidence type="ECO:0000256" key="4">
    <source>
        <dbReference type="SAM" id="Coils"/>
    </source>
</evidence>
<evidence type="ECO:0000256" key="1">
    <source>
        <dbReference type="ARBA" id="ARBA00004613"/>
    </source>
</evidence>
<dbReference type="AlphaFoldDB" id="A0A1B3Z580"/>
<reference evidence="6" key="1">
    <citation type="submission" date="2015-08" db="EMBL/GenBank/DDBJ databases">
        <title>Lachesana tarabaevi: an expert in membrane-active toxins.</title>
        <authorList>
            <person name="Vassilevski A.A."/>
            <person name="Kozlov S.A."/>
            <person name="Grishin E.V."/>
        </authorList>
    </citation>
    <scope>NUCLEOTIDE SEQUENCE</scope>
</reference>
<feature type="chain" id="PRO_5008556057" evidence="5">
    <location>
        <begin position="20"/>
        <end position="146"/>
    </location>
</feature>
<dbReference type="InterPro" id="IPR018802">
    <property type="entry name" value="Latarcin_precursor"/>
</dbReference>
<comment type="subcellular location">
    <subcellularLocation>
        <location evidence="1">Secreted</location>
    </subcellularLocation>
</comment>
<dbReference type="Pfam" id="PF10279">
    <property type="entry name" value="Latarcin"/>
    <property type="match status" value="1"/>
</dbReference>
<dbReference type="GO" id="GO:0005576">
    <property type="term" value="C:extracellular region"/>
    <property type="evidence" value="ECO:0007669"/>
    <property type="project" value="UniProtKB-SubCell"/>
</dbReference>
<keyword evidence="4" id="KW-0175">Coiled coil</keyword>
<dbReference type="EMBL" id="KT591338">
    <property type="protein sequence ID" value="AOH73460.1"/>
    <property type="molecule type" value="mRNA"/>
</dbReference>
<evidence type="ECO:0000256" key="2">
    <source>
        <dbReference type="ARBA" id="ARBA00022525"/>
    </source>
</evidence>
<accession>A0A1B3Z580</accession>
<sequence>MKYFVVAFALVAAFVTIAAREPVETGYDLEEAEDEFGLSDLEDAEWLLELAEASEDLENLEDSEEARKSKWGKLWGKAKGVAKKGAKKVKKALLKALKKKLAKEMAKSKGVDYKEMKAKVMAMDKAKVLQEAMKILGKKAMDKYLS</sequence>
<keyword evidence="3 5" id="KW-0732">Signal</keyword>
<feature type="coiled-coil region" evidence="4">
    <location>
        <begin position="43"/>
        <end position="70"/>
    </location>
</feature>
<protein>
    <submittedName>
        <fullName evidence="6">Cytoinsectotoxin-3a</fullName>
    </submittedName>
</protein>
<keyword evidence="2" id="KW-0964">Secreted</keyword>
<name>A0A1B3Z580_LACTA</name>
<evidence type="ECO:0000256" key="3">
    <source>
        <dbReference type="ARBA" id="ARBA00022729"/>
    </source>
</evidence>
<gene>
    <name evidence="6" type="primary">pCIT-3a-1</name>
</gene>
<evidence type="ECO:0000313" key="6">
    <source>
        <dbReference type="EMBL" id="AOH73460.1"/>
    </source>
</evidence>
<feature type="signal peptide" evidence="5">
    <location>
        <begin position="1"/>
        <end position="19"/>
    </location>
</feature>
<proteinExistence type="evidence at transcript level"/>
<organism evidence="6">
    <name type="scientific">Lachesana tarabaevi</name>
    <name type="common">Spider</name>
    <dbReference type="NCBI Taxonomy" id="379576"/>
    <lineage>
        <taxon>Eukaryota</taxon>
        <taxon>Metazoa</taxon>
        <taxon>Ecdysozoa</taxon>
        <taxon>Arthropoda</taxon>
        <taxon>Chelicerata</taxon>
        <taxon>Arachnida</taxon>
        <taxon>Araneae</taxon>
        <taxon>Araneomorphae</taxon>
        <taxon>Entelegynae</taxon>
        <taxon>Entelegynae incertae sedis</taxon>
        <taxon>Zodariidae</taxon>
        <taxon>Lachesana</taxon>
    </lineage>
</organism>